<dbReference type="AlphaFoldDB" id="A0ABD2AQV6"/>
<evidence type="ECO:0000313" key="2">
    <source>
        <dbReference type="EMBL" id="KAL2722986.1"/>
    </source>
</evidence>
<organism evidence="2 3">
    <name type="scientific">Vespula maculifrons</name>
    <name type="common">Eastern yellow jacket</name>
    <name type="synonym">Wasp</name>
    <dbReference type="NCBI Taxonomy" id="7453"/>
    <lineage>
        <taxon>Eukaryota</taxon>
        <taxon>Metazoa</taxon>
        <taxon>Ecdysozoa</taxon>
        <taxon>Arthropoda</taxon>
        <taxon>Hexapoda</taxon>
        <taxon>Insecta</taxon>
        <taxon>Pterygota</taxon>
        <taxon>Neoptera</taxon>
        <taxon>Endopterygota</taxon>
        <taxon>Hymenoptera</taxon>
        <taxon>Apocrita</taxon>
        <taxon>Aculeata</taxon>
        <taxon>Vespoidea</taxon>
        <taxon>Vespidae</taxon>
        <taxon>Vespinae</taxon>
        <taxon>Vespula</taxon>
    </lineage>
</organism>
<dbReference type="Proteomes" id="UP001607303">
    <property type="component" value="Unassembled WGS sequence"/>
</dbReference>
<keyword evidence="3" id="KW-1185">Reference proteome</keyword>
<gene>
    <name evidence="2" type="ORF">V1477_019577</name>
</gene>
<evidence type="ECO:0000313" key="3">
    <source>
        <dbReference type="Proteomes" id="UP001607303"/>
    </source>
</evidence>
<name>A0ABD2AQV6_VESMC</name>
<reference evidence="2 3" key="1">
    <citation type="journal article" date="2024" name="Ann. Entomol. Soc. Am.">
        <title>Genomic analyses of the southern and eastern yellowjacket wasps (Hymenoptera: Vespidae) reveal evolutionary signatures of social life.</title>
        <authorList>
            <person name="Catto M.A."/>
            <person name="Caine P.B."/>
            <person name="Orr S.E."/>
            <person name="Hunt B.G."/>
            <person name="Goodisman M.A.D."/>
        </authorList>
    </citation>
    <scope>NUCLEOTIDE SEQUENCE [LARGE SCALE GENOMIC DNA]</scope>
    <source>
        <strain evidence="2">232</strain>
        <tissue evidence="2">Head and thorax</tissue>
    </source>
</reference>
<dbReference type="EMBL" id="JAYRBN010000115">
    <property type="protein sequence ID" value="KAL2722986.1"/>
    <property type="molecule type" value="Genomic_DNA"/>
</dbReference>
<feature type="compositionally biased region" description="Basic and acidic residues" evidence="1">
    <location>
        <begin position="111"/>
        <end position="132"/>
    </location>
</feature>
<evidence type="ECO:0000256" key="1">
    <source>
        <dbReference type="SAM" id="MobiDB-lite"/>
    </source>
</evidence>
<protein>
    <submittedName>
        <fullName evidence="2">Uncharacterized protein</fullName>
    </submittedName>
</protein>
<feature type="region of interest" description="Disordered" evidence="1">
    <location>
        <begin position="92"/>
        <end position="132"/>
    </location>
</feature>
<comment type="caution">
    <text evidence="2">The sequence shown here is derived from an EMBL/GenBank/DDBJ whole genome shotgun (WGS) entry which is preliminary data.</text>
</comment>
<proteinExistence type="predicted"/>
<accession>A0ABD2AQV6</accession>
<sequence>MTNDDSSSHHENPLNFPAFVLYNSKGMPKSNYSLYGHMMLYPFNASCKDIDPSPMYVEEVFGPILVSIMVKVQKEKLSIVCLEDHHEPVDDVDNGNCSTNGGDLPPRKSTKNVDNEMIGRGRKDDVGNEKRSPSYFHEMSRRIMADPWQDSIFVTRYEPLEWQDEGPLLEDKRQESGNGRLSRVRAPLLSFAPVLRSPRQQTPTLVRKSTTAWHRPVFPFTS</sequence>